<accession>A0ABR2S0T7</accession>
<sequence>MDKGSKFFMKEDYSYVAYAQKVLSKAQWDLWEIKSVVNRFEGKNQEYQSSTVFDYSARVHLHQERLLRLIQGSKLTAKAMDLGDGAEVLVVSIVEVMDLGVTRLRIIAAVVLARSELVIRSVF</sequence>
<evidence type="ECO:0000313" key="1">
    <source>
        <dbReference type="EMBL" id="KAK9018559.1"/>
    </source>
</evidence>
<keyword evidence="2" id="KW-1185">Reference proteome</keyword>
<protein>
    <submittedName>
        <fullName evidence="1">Uncharacterized protein</fullName>
    </submittedName>
</protein>
<proteinExistence type="predicted"/>
<evidence type="ECO:0000313" key="2">
    <source>
        <dbReference type="Proteomes" id="UP001396334"/>
    </source>
</evidence>
<organism evidence="1 2">
    <name type="scientific">Hibiscus sabdariffa</name>
    <name type="common">roselle</name>
    <dbReference type="NCBI Taxonomy" id="183260"/>
    <lineage>
        <taxon>Eukaryota</taxon>
        <taxon>Viridiplantae</taxon>
        <taxon>Streptophyta</taxon>
        <taxon>Embryophyta</taxon>
        <taxon>Tracheophyta</taxon>
        <taxon>Spermatophyta</taxon>
        <taxon>Magnoliopsida</taxon>
        <taxon>eudicotyledons</taxon>
        <taxon>Gunneridae</taxon>
        <taxon>Pentapetalae</taxon>
        <taxon>rosids</taxon>
        <taxon>malvids</taxon>
        <taxon>Malvales</taxon>
        <taxon>Malvaceae</taxon>
        <taxon>Malvoideae</taxon>
        <taxon>Hibiscus</taxon>
    </lineage>
</organism>
<gene>
    <name evidence="1" type="ORF">V6N11_001530</name>
</gene>
<reference evidence="1 2" key="1">
    <citation type="journal article" date="2024" name="G3 (Bethesda)">
        <title>Genome assembly of Hibiscus sabdariffa L. provides insights into metabolisms of medicinal natural products.</title>
        <authorList>
            <person name="Kim T."/>
        </authorList>
    </citation>
    <scope>NUCLEOTIDE SEQUENCE [LARGE SCALE GENOMIC DNA]</scope>
    <source>
        <strain evidence="1">TK-2024</strain>
        <tissue evidence="1">Old leaves</tissue>
    </source>
</reference>
<name>A0ABR2S0T7_9ROSI</name>
<comment type="caution">
    <text evidence="1">The sequence shown here is derived from an EMBL/GenBank/DDBJ whole genome shotgun (WGS) entry which is preliminary data.</text>
</comment>
<dbReference type="Proteomes" id="UP001396334">
    <property type="component" value="Unassembled WGS sequence"/>
</dbReference>
<dbReference type="EMBL" id="JBBPBN010000019">
    <property type="protein sequence ID" value="KAK9018559.1"/>
    <property type="molecule type" value="Genomic_DNA"/>
</dbReference>